<feature type="transmembrane region" description="Helical" evidence="1">
    <location>
        <begin position="52"/>
        <end position="72"/>
    </location>
</feature>
<dbReference type="OrthoDB" id="7275333at2"/>
<protein>
    <submittedName>
        <fullName evidence="2">Uncharacterized protein</fullName>
    </submittedName>
</protein>
<comment type="caution">
    <text evidence="2">The sequence shown here is derived from an EMBL/GenBank/DDBJ whole genome shotgun (WGS) entry which is preliminary data.</text>
</comment>
<evidence type="ECO:0000256" key="1">
    <source>
        <dbReference type="SAM" id="Phobius"/>
    </source>
</evidence>
<evidence type="ECO:0000313" key="3">
    <source>
        <dbReference type="Proteomes" id="UP000245048"/>
    </source>
</evidence>
<evidence type="ECO:0000313" key="2">
    <source>
        <dbReference type="EMBL" id="PWC27903.1"/>
    </source>
</evidence>
<keyword evidence="1" id="KW-1133">Transmembrane helix</keyword>
<dbReference type="Proteomes" id="UP000245048">
    <property type="component" value="Unassembled WGS sequence"/>
</dbReference>
<reference evidence="3" key="1">
    <citation type="submission" date="2017-10" db="EMBL/GenBank/DDBJ databases">
        <authorList>
            <person name="Toshchakov S.V."/>
            <person name="Goeva M.A."/>
        </authorList>
    </citation>
    <scope>NUCLEOTIDE SEQUENCE [LARGE SCALE GENOMIC DNA]</scope>
    <source>
        <strain evidence="3">JR1/69-1-13</strain>
    </source>
</reference>
<gene>
    <name evidence="2" type="ORF">CR165_14840</name>
</gene>
<dbReference type="RefSeq" id="WP_109517791.1">
    <property type="nucleotide sequence ID" value="NZ_JBHSCH010000002.1"/>
</dbReference>
<organism evidence="2 3">
    <name type="scientific">Teichococcus aestuarii</name>
    <dbReference type="NCBI Taxonomy" id="568898"/>
    <lineage>
        <taxon>Bacteria</taxon>
        <taxon>Pseudomonadati</taxon>
        <taxon>Pseudomonadota</taxon>
        <taxon>Alphaproteobacteria</taxon>
        <taxon>Acetobacterales</taxon>
        <taxon>Roseomonadaceae</taxon>
        <taxon>Roseomonas</taxon>
    </lineage>
</organism>
<keyword evidence="3" id="KW-1185">Reference proteome</keyword>
<sequence>MSRTRLARTELLARRYLASRGGAPMVEDPLRVALPRLQAEVAAASRLARLDLTIALGLFVAALTMVLTAWLAPLHGGILVALLHLHLAPLAGLAVAVWAAIVLEKSGPRLFVTRRIARALKAGAWLEALDLAVQGLPAPSAA</sequence>
<proteinExistence type="predicted"/>
<keyword evidence="1" id="KW-0472">Membrane</keyword>
<dbReference type="AlphaFoldDB" id="A0A2U1V1Z0"/>
<feature type="transmembrane region" description="Helical" evidence="1">
    <location>
        <begin position="78"/>
        <end position="103"/>
    </location>
</feature>
<dbReference type="EMBL" id="PDOA01000010">
    <property type="protein sequence ID" value="PWC27903.1"/>
    <property type="molecule type" value="Genomic_DNA"/>
</dbReference>
<keyword evidence="1" id="KW-0812">Transmembrane</keyword>
<accession>A0A2U1V1Z0</accession>
<name>A0A2U1V1Z0_9PROT</name>